<comment type="function">
    <text evidence="7">Involved in peptide bond synthesis. Stimulates efficient translation and peptide-bond synthesis on native or reconstituted 70S ribosomes in vitro. Probably functions indirectly by altering the affinity of the ribosome for aminoacyl-tRNA, thus increasing their reactivity as acceptors for peptidyl transferase.</text>
</comment>
<dbReference type="InterPro" id="IPR012340">
    <property type="entry name" value="NA-bd_OB-fold"/>
</dbReference>
<dbReference type="Gene3D" id="2.40.50.140">
    <property type="entry name" value="Nucleic acid-binding proteins"/>
    <property type="match status" value="2"/>
</dbReference>
<keyword evidence="5 7" id="KW-0251">Elongation factor</keyword>
<proteinExistence type="inferred from homology"/>
<dbReference type="PROSITE" id="PS01275">
    <property type="entry name" value="EFP"/>
    <property type="match status" value="1"/>
</dbReference>
<evidence type="ECO:0000313" key="13">
    <source>
        <dbReference type="Proteomes" id="UP000001880"/>
    </source>
</evidence>
<dbReference type="HAMAP" id="MF_00141">
    <property type="entry name" value="EF_P"/>
    <property type="match status" value="1"/>
</dbReference>
<dbReference type="RefSeq" id="WP_012829267.1">
    <property type="nucleotide sequence ID" value="NC_013440.1"/>
</dbReference>
<comment type="similarity">
    <text evidence="3 7 9">Belongs to the elongation factor P family.</text>
</comment>
<reference evidence="12 13" key="1">
    <citation type="journal article" date="2010" name="Stand. Genomic Sci.">
        <title>Complete genome sequence of Haliangium ochraceum type strain (SMP-2).</title>
        <authorList>
            <consortium name="US DOE Joint Genome Institute (JGI-PGF)"/>
            <person name="Ivanova N."/>
            <person name="Daum C."/>
            <person name="Lang E."/>
            <person name="Abt B."/>
            <person name="Kopitz M."/>
            <person name="Saunders E."/>
            <person name="Lapidus A."/>
            <person name="Lucas S."/>
            <person name="Glavina Del Rio T."/>
            <person name="Nolan M."/>
            <person name="Tice H."/>
            <person name="Copeland A."/>
            <person name="Cheng J.F."/>
            <person name="Chen F."/>
            <person name="Bruce D."/>
            <person name="Goodwin L."/>
            <person name="Pitluck S."/>
            <person name="Mavromatis K."/>
            <person name="Pati A."/>
            <person name="Mikhailova N."/>
            <person name="Chen A."/>
            <person name="Palaniappan K."/>
            <person name="Land M."/>
            <person name="Hauser L."/>
            <person name="Chang Y.J."/>
            <person name="Jeffries C.D."/>
            <person name="Detter J.C."/>
            <person name="Brettin T."/>
            <person name="Rohde M."/>
            <person name="Goker M."/>
            <person name="Bristow J."/>
            <person name="Markowitz V."/>
            <person name="Eisen J.A."/>
            <person name="Hugenholtz P."/>
            <person name="Kyrpides N.C."/>
            <person name="Klenk H.P."/>
        </authorList>
    </citation>
    <scope>NUCLEOTIDE SEQUENCE [LARGE SCALE GENOMIC DNA]</scope>
    <source>
        <strain evidence="13">DSM 14365 / CIP 107738 / JCM 11303 / AJ 13395 / SMP-2</strain>
    </source>
</reference>
<dbReference type="NCBIfam" id="TIGR00038">
    <property type="entry name" value="efp"/>
    <property type="match status" value="1"/>
</dbReference>
<dbReference type="InterPro" id="IPR011768">
    <property type="entry name" value="Transl_elongation_fac_P"/>
</dbReference>
<feature type="domain" description="Translation elongation factor P/YeiP central" evidence="11">
    <location>
        <begin position="67"/>
        <end position="121"/>
    </location>
</feature>
<dbReference type="STRING" id="502025.Hoch_4171"/>
<dbReference type="OrthoDB" id="9801844at2"/>
<dbReference type="InterPro" id="IPR013185">
    <property type="entry name" value="Transl_elong_KOW-like"/>
</dbReference>
<dbReference type="GO" id="GO:0043043">
    <property type="term" value="P:peptide biosynthetic process"/>
    <property type="evidence" value="ECO:0007669"/>
    <property type="project" value="InterPro"/>
</dbReference>
<dbReference type="FunFam" id="2.40.50.140:FF:000009">
    <property type="entry name" value="Elongation factor P"/>
    <property type="match status" value="1"/>
</dbReference>
<dbReference type="InterPro" id="IPR014722">
    <property type="entry name" value="Rib_uL2_dom2"/>
</dbReference>
<dbReference type="Pfam" id="PF08207">
    <property type="entry name" value="EFP_N"/>
    <property type="match status" value="1"/>
</dbReference>
<keyword evidence="4 7" id="KW-0963">Cytoplasm</keyword>
<dbReference type="InterPro" id="IPR013852">
    <property type="entry name" value="Transl_elong_P/YeiP_CS"/>
</dbReference>
<keyword evidence="13" id="KW-1185">Reference proteome</keyword>
<dbReference type="HOGENOM" id="CLU_074944_0_1_7"/>
<dbReference type="Pfam" id="PF09285">
    <property type="entry name" value="Elong-fact-P_C"/>
    <property type="match status" value="1"/>
</dbReference>
<dbReference type="UniPathway" id="UPA00345"/>
<dbReference type="PANTHER" id="PTHR30053:SF12">
    <property type="entry name" value="ELONGATION FACTOR P (EF-P) FAMILY PROTEIN"/>
    <property type="match status" value="1"/>
</dbReference>
<evidence type="ECO:0000259" key="11">
    <source>
        <dbReference type="SMART" id="SM01185"/>
    </source>
</evidence>
<dbReference type="CDD" id="cd05794">
    <property type="entry name" value="S1_EF-P_repeat_2"/>
    <property type="match status" value="1"/>
</dbReference>
<evidence type="ECO:0000259" key="10">
    <source>
        <dbReference type="SMART" id="SM00841"/>
    </source>
</evidence>
<keyword evidence="6 7" id="KW-0648">Protein biosynthesis</keyword>
<evidence type="ECO:0000256" key="1">
    <source>
        <dbReference type="ARBA" id="ARBA00004496"/>
    </source>
</evidence>
<dbReference type="eggNOG" id="COG0231">
    <property type="taxonomic scope" value="Bacteria"/>
</dbReference>
<evidence type="ECO:0000256" key="5">
    <source>
        <dbReference type="ARBA" id="ARBA00022768"/>
    </source>
</evidence>
<feature type="domain" description="Elongation factor P C-terminal" evidence="10">
    <location>
        <begin position="129"/>
        <end position="184"/>
    </location>
</feature>
<evidence type="ECO:0000256" key="9">
    <source>
        <dbReference type="RuleBase" id="RU004389"/>
    </source>
</evidence>
<evidence type="ECO:0000256" key="4">
    <source>
        <dbReference type="ARBA" id="ARBA00022490"/>
    </source>
</evidence>
<dbReference type="GO" id="GO:0005829">
    <property type="term" value="C:cytosol"/>
    <property type="evidence" value="ECO:0007669"/>
    <property type="project" value="UniProtKB-ARBA"/>
</dbReference>
<evidence type="ECO:0000256" key="3">
    <source>
        <dbReference type="ARBA" id="ARBA00009479"/>
    </source>
</evidence>
<dbReference type="PIRSF" id="PIRSF005901">
    <property type="entry name" value="EF-P"/>
    <property type="match status" value="1"/>
</dbReference>
<dbReference type="SUPFAM" id="SSF50104">
    <property type="entry name" value="Translation proteins SH3-like domain"/>
    <property type="match status" value="1"/>
</dbReference>
<dbReference type="Proteomes" id="UP000001880">
    <property type="component" value="Chromosome"/>
</dbReference>
<dbReference type="KEGG" id="hoh:Hoch_4171"/>
<comment type="subcellular location">
    <subcellularLocation>
        <location evidence="1 7">Cytoplasm</location>
    </subcellularLocation>
</comment>
<name>D0LKU9_HALO1</name>
<dbReference type="NCBIfam" id="NF001810">
    <property type="entry name" value="PRK00529.1"/>
    <property type="match status" value="1"/>
</dbReference>
<dbReference type="Gene3D" id="2.30.30.30">
    <property type="match status" value="1"/>
</dbReference>
<evidence type="ECO:0000256" key="6">
    <source>
        <dbReference type="ARBA" id="ARBA00022917"/>
    </source>
</evidence>
<organism evidence="12 13">
    <name type="scientific">Haliangium ochraceum (strain DSM 14365 / JCM 11303 / SMP-2)</name>
    <dbReference type="NCBI Taxonomy" id="502025"/>
    <lineage>
        <taxon>Bacteria</taxon>
        <taxon>Pseudomonadati</taxon>
        <taxon>Myxococcota</taxon>
        <taxon>Polyangia</taxon>
        <taxon>Haliangiales</taxon>
        <taxon>Kofleriaceae</taxon>
        <taxon>Haliangium</taxon>
    </lineage>
</organism>
<dbReference type="CDD" id="cd04470">
    <property type="entry name" value="S1_EF-P_repeat_1"/>
    <property type="match status" value="1"/>
</dbReference>
<evidence type="ECO:0000256" key="2">
    <source>
        <dbReference type="ARBA" id="ARBA00004815"/>
    </source>
</evidence>
<dbReference type="SUPFAM" id="SSF50249">
    <property type="entry name" value="Nucleic acid-binding proteins"/>
    <property type="match status" value="2"/>
</dbReference>
<dbReference type="GO" id="GO:0003746">
    <property type="term" value="F:translation elongation factor activity"/>
    <property type="evidence" value="ECO:0007669"/>
    <property type="project" value="UniProtKB-UniRule"/>
</dbReference>
<dbReference type="InterPro" id="IPR008991">
    <property type="entry name" value="Translation_prot_SH3-like_sf"/>
</dbReference>
<dbReference type="InterPro" id="IPR020599">
    <property type="entry name" value="Transl_elong_fac_P/YeiP"/>
</dbReference>
<dbReference type="InterPro" id="IPR015365">
    <property type="entry name" value="Elong-fact-P_C"/>
</dbReference>
<evidence type="ECO:0000313" key="12">
    <source>
        <dbReference type="EMBL" id="ACY16669.1"/>
    </source>
</evidence>
<dbReference type="PANTHER" id="PTHR30053">
    <property type="entry name" value="ELONGATION FACTOR P"/>
    <property type="match status" value="1"/>
</dbReference>
<dbReference type="EMBL" id="CP001804">
    <property type="protein sequence ID" value="ACY16669.1"/>
    <property type="molecule type" value="Genomic_DNA"/>
</dbReference>
<evidence type="ECO:0000256" key="7">
    <source>
        <dbReference type="HAMAP-Rule" id="MF_00141"/>
    </source>
</evidence>
<dbReference type="FunFam" id="2.30.30.30:FF:000003">
    <property type="entry name" value="Elongation factor P"/>
    <property type="match status" value="1"/>
</dbReference>
<accession>D0LKU9</accession>
<dbReference type="Pfam" id="PF01132">
    <property type="entry name" value="EFP"/>
    <property type="match status" value="1"/>
</dbReference>
<dbReference type="SMART" id="SM01185">
    <property type="entry name" value="EFP"/>
    <property type="match status" value="1"/>
</dbReference>
<protein>
    <recommendedName>
        <fullName evidence="7 8">Elongation factor P</fullName>
        <shortName evidence="7">EF-P</shortName>
    </recommendedName>
</protein>
<gene>
    <name evidence="7" type="primary">efp</name>
    <name evidence="12" type="ordered locus">Hoch_4171</name>
</gene>
<comment type="pathway">
    <text evidence="2 7">Protein biosynthesis; polypeptide chain elongation.</text>
</comment>
<dbReference type="AlphaFoldDB" id="D0LKU9"/>
<evidence type="ECO:0000256" key="8">
    <source>
        <dbReference type="NCBIfam" id="TIGR00038"/>
    </source>
</evidence>
<sequence length="187" mass="20954">MYDTSDIRKGLKVLMDGQPYNVVEFQFVKPGKGSAFTRTKFKNLLTGGVVEKNIRSGEKLEPANVEERDMQFLYHDGEGFVFMDQSNYEQVTVTADIVGDNHDMMLDNLQCQVLFFNDRAVDVSLPNFIEVQVTETEPGARGDTSGNVTKPATVSTGAEVAVPLFIKEGDWLKVDTRTKSYVERVNK</sequence>
<dbReference type="FunFam" id="2.40.50.140:FF:000004">
    <property type="entry name" value="Elongation factor P"/>
    <property type="match status" value="1"/>
</dbReference>
<dbReference type="SMART" id="SM00841">
    <property type="entry name" value="Elong-fact-P_C"/>
    <property type="match status" value="1"/>
</dbReference>
<dbReference type="InterPro" id="IPR001059">
    <property type="entry name" value="Transl_elong_P/YeiP_cen"/>
</dbReference>